<accession>A0ABN3UJP0</accession>
<keyword evidence="8" id="KW-1185">Reference proteome</keyword>
<dbReference type="InterPro" id="IPR053160">
    <property type="entry name" value="MFS_DHA3_Transporter"/>
</dbReference>
<feature type="transmembrane region" description="Helical" evidence="5">
    <location>
        <begin position="305"/>
        <end position="327"/>
    </location>
</feature>
<dbReference type="Proteomes" id="UP001501326">
    <property type="component" value="Unassembled WGS sequence"/>
</dbReference>
<evidence type="ECO:0000256" key="5">
    <source>
        <dbReference type="SAM" id="Phobius"/>
    </source>
</evidence>
<sequence>MTASPVSASPVTALRARRVLLLLTFTRWFPVGLTIGVTTLLVLERGMSLAQLGVIFAMQGFVVLGLELPTGGFADALGRRPVLVASAVVALVSALVFITSHTFTGFVVALLLQGVFRALDSGPLEAWYVDTAHADDPTTKVEDGLSRAGMVLGLAIASGALVSGGLIAWHPVRALTALEFPYWCAIGFFVVHLVAVCVLVREPLSHVDSTGLRRALRSAREAPQVVTDGLRLLGRSRVLLCLVLVEVFWSVGMIAFETFMPVRLAELAGGETRAGALMGPVSAAAWGLFALGSAAAGLASRRLGVAWTAVLARILNGAFIVVMGLMLGPVGLITAFLVTYTLHGSGGPVHSTLLHRQAHSRNRTTVLSMNSMVAGGSFSIGMLVLGPVAEHTSTATAIVVAGGFSILGAALYLPAIRQERTDGPVATEPTPA</sequence>
<evidence type="ECO:0000256" key="2">
    <source>
        <dbReference type="ARBA" id="ARBA00022692"/>
    </source>
</evidence>
<keyword evidence="2 5" id="KW-0812">Transmembrane</keyword>
<dbReference type="Gene3D" id="1.20.1250.20">
    <property type="entry name" value="MFS general substrate transporter like domains"/>
    <property type="match status" value="1"/>
</dbReference>
<dbReference type="InterPro" id="IPR020846">
    <property type="entry name" value="MFS_dom"/>
</dbReference>
<dbReference type="PROSITE" id="PS00216">
    <property type="entry name" value="SUGAR_TRANSPORT_1"/>
    <property type="match status" value="1"/>
</dbReference>
<comment type="subcellular location">
    <subcellularLocation>
        <location evidence="1">Cell membrane</location>
        <topology evidence="1">Multi-pass membrane protein</topology>
    </subcellularLocation>
</comment>
<evidence type="ECO:0000256" key="1">
    <source>
        <dbReference type="ARBA" id="ARBA00004651"/>
    </source>
</evidence>
<dbReference type="Pfam" id="PF07690">
    <property type="entry name" value="MFS_1"/>
    <property type="match status" value="1"/>
</dbReference>
<feature type="transmembrane region" description="Helical" evidence="5">
    <location>
        <begin position="49"/>
        <end position="68"/>
    </location>
</feature>
<gene>
    <name evidence="7" type="ORF">GCM10009867_13320</name>
</gene>
<evidence type="ECO:0000313" key="7">
    <source>
        <dbReference type="EMBL" id="GAA2734052.1"/>
    </source>
</evidence>
<feature type="transmembrane region" description="Helical" evidence="5">
    <location>
        <begin position="333"/>
        <end position="354"/>
    </location>
</feature>
<dbReference type="PROSITE" id="PS50850">
    <property type="entry name" value="MFS"/>
    <property type="match status" value="1"/>
</dbReference>
<reference evidence="7 8" key="1">
    <citation type="journal article" date="2019" name="Int. J. Syst. Evol. Microbiol.">
        <title>The Global Catalogue of Microorganisms (GCM) 10K type strain sequencing project: providing services to taxonomists for standard genome sequencing and annotation.</title>
        <authorList>
            <consortium name="The Broad Institute Genomics Platform"/>
            <consortium name="The Broad Institute Genome Sequencing Center for Infectious Disease"/>
            <person name="Wu L."/>
            <person name="Ma J."/>
        </authorList>
    </citation>
    <scope>NUCLEOTIDE SEQUENCE [LARGE SCALE GENOMIC DNA]</scope>
    <source>
        <strain evidence="7 8">JCM 16378</strain>
    </source>
</reference>
<feature type="transmembrane region" description="Helical" evidence="5">
    <location>
        <begin position="395"/>
        <end position="413"/>
    </location>
</feature>
<dbReference type="PANTHER" id="PTHR23530">
    <property type="entry name" value="TRANSPORT PROTEIN-RELATED"/>
    <property type="match status" value="1"/>
</dbReference>
<comment type="caution">
    <text evidence="7">The sequence shown here is derived from an EMBL/GenBank/DDBJ whole genome shotgun (WGS) entry which is preliminary data.</text>
</comment>
<dbReference type="SUPFAM" id="SSF103473">
    <property type="entry name" value="MFS general substrate transporter"/>
    <property type="match status" value="1"/>
</dbReference>
<dbReference type="InterPro" id="IPR036259">
    <property type="entry name" value="MFS_trans_sf"/>
</dbReference>
<evidence type="ECO:0000313" key="8">
    <source>
        <dbReference type="Proteomes" id="UP001501326"/>
    </source>
</evidence>
<feature type="transmembrane region" description="Helical" evidence="5">
    <location>
        <begin position="238"/>
        <end position="256"/>
    </location>
</feature>
<dbReference type="InterPro" id="IPR005829">
    <property type="entry name" value="Sugar_transporter_CS"/>
</dbReference>
<feature type="transmembrane region" description="Helical" evidence="5">
    <location>
        <begin position="88"/>
        <end position="112"/>
    </location>
</feature>
<feature type="transmembrane region" description="Helical" evidence="5">
    <location>
        <begin position="180"/>
        <end position="200"/>
    </location>
</feature>
<evidence type="ECO:0000259" key="6">
    <source>
        <dbReference type="PROSITE" id="PS50850"/>
    </source>
</evidence>
<feature type="domain" description="Major facilitator superfamily (MFS) profile" evidence="6">
    <location>
        <begin position="16"/>
        <end position="420"/>
    </location>
</feature>
<dbReference type="PANTHER" id="PTHR23530:SF1">
    <property type="entry name" value="PERMEASE, MAJOR FACILITATOR SUPERFAMILY-RELATED"/>
    <property type="match status" value="1"/>
</dbReference>
<dbReference type="InterPro" id="IPR011701">
    <property type="entry name" value="MFS"/>
</dbReference>
<keyword evidence="3 5" id="KW-1133">Transmembrane helix</keyword>
<protein>
    <recommendedName>
        <fullName evidence="6">Major facilitator superfamily (MFS) profile domain-containing protein</fullName>
    </recommendedName>
</protein>
<feature type="transmembrane region" description="Helical" evidence="5">
    <location>
        <begin position="148"/>
        <end position="168"/>
    </location>
</feature>
<dbReference type="EMBL" id="BAAARN010000001">
    <property type="protein sequence ID" value="GAA2734052.1"/>
    <property type="molecule type" value="Genomic_DNA"/>
</dbReference>
<feature type="transmembrane region" description="Helical" evidence="5">
    <location>
        <begin position="20"/>
        <end position="42"/>
    </location>
</feature>
<proteinExistence type="predicted"/>
<evidence type="ECO:0000256" key="4">
    <source>
        <dbReference type="ARBA" id="ARBA00023136"/>
    </source>
</evidence>
<organism evidence="7 8">
    <name type="scientific">Pedococcus aerophilus</name>
    <dbReference type="NCBI Taxonomy" id="436356"/>
    <lineage>
        <taxon>Bacteria</taxon>
        <taxon>Bacillati</taxon>
        <taxon>Actinomycetota</taxon>
        <taxon>Actinomycetes</taxon>
        <taxon>Micrococcales</taxon>
        <taxon>Intrasporangiaceae</taxon>
        <taxon>Pedococcus</taxon>
    </lineage>
</organism>
<feature type="transmembrane region" description="Helical" evidence="5">
    <location>
        <begin position="366"/>
        <end position="389"/>
    </location>
</feature>
<evidence type="ECO:0000256" key="3">
    <source>
        <dbReference type="ARBA" id="ARBA00022989"/>
    </source>
</evidence>
<keyword evidence="4 5" id="KW-0472">Membrane</keyword>
<feature type="transmembrane region" description="Helical" evidence="5">
    <location>
        <begin position="276"/>
        <end position="298"/>
    </location>
</feature>
<name>A0ABN3UJP0_9MICO</name>
<dbReference type="RefSeq" id="WP_344191438.1">
    <property type="nucleotide sequence ID" value="NZ_BAAARN010000001.1"/>
</dbReference>